<name>A0A9N9H0A3_9GLOM</name>
<evidence type="ECO:0000313" key="2">
    <source>
        <dbReference type="Proteomes" id="UP000789570"/>
    </source>
</evidence>
<dbReference type="OrthoDB" id="2381604at2759"/>
<feature type="non-terminal residue" evidence="1">
    <location>
        <position position="61"/>
    </location>
</feature>
<evidence type="ECO:0000313" key="1">
    <source>
        <dbReference type="EMBL" id="CAG8639495.1"/>
    </source>
</evidence>
<accession>A0A9N9H0A3</accession>
<comment type="caution">
    <text evidence="1">The sequence shown here is derived from an EMBL/GenBank/DDBJ whole genome shotgun (WGS) entry which is preliminary data.</text>
</comment>
<keyword evidence="2" id="KW-1185">Reference proteome</keyword>
<sequence>MSNFNNDNDKENFFLSIEHTSLEQYEDNELMHIVINDLQQFFSSAICTCHNKKEKCFEKVG</sequence>
<reference evidence="1" key="1">
    <citation type="submission" date="2021-06" db="EMBL/GenBank/DDBJ databases">
        <authorList>
            <person name="Kallberg Y."/>
            <person name="Tangrot J."/>
            <person name="Rosling A."/>
        </authorList>
    </citation>
    <scope>NUCLEOTIDE SEQUENCE</scope>
    <source>
        <strain evidence="1">UK204</strain>
    </source>
</reference>
<protein>
    <submittedName>
        <fullName evidence="1">3010_t:CDS:1</fullName>
    </submittedName>
</protein>
<gene>
    <name evidence="1" type="ORF">FCALED_LOCUS10492</name>
</gene>
<proteinExistence type="predicted"/>
<dbReference type="EMBL" id="CAJVPQ010003884">
    <property type="protein sequence ID" value="CAG8639495.1"/>
    <property type="molecule type" value="Genomic_DNA"/>
</dbReference>
<organism evidence="1 2">
    <name type="scientific">Funneliformis caledonium</name>
    <dbReference type="NCBI Taxonomy" id="1117310"/>
    <lineage>
        <taxon>Eukaryota</taxon>
        <taxon>Fungi</taxon>
        <taxon>Fungi incertae sedis</taxon>
        <taxon>Mucoromycota</taxon>
        <taxon>Glomeromycotina</taxon>
        <taxon>Glomeromycetes</taxon>
        <taxon>Glomerales</taxon>
        <taxon>Glomeraceae</taxon>
        <taxon>Funneliformis</taxon>
    </lineage>
</organism>
<dbReference type="AlphaFoldDB" id="A0A9N9H0A3"/>
<dbReference type="Proteomes" id="UP000789570">
    <property type="component" value="Unassembled WGS sequence"/>
</dbReference>